<name>A0A2S4PTI3_9PEZI</name>
<feature type="compositionally biased region" description="Basic and acidic residues" evidence="1">
    <location>
        <begin position="10"/>
        <end position="20"/>
    </location>
</feature>
<reference evidence="2 3" key="1">
    <citation type="submission" date="2017-10" db="EMBL/GenBank/DDBJ databases">
        <title>Development of genomic resources for the powdery mildew, Erysiphe pulchra.</title>
        <authorList>
            <person name="Wadl P.A."/>
            <person name="Mack B.M."/>
            <person name="Moore G."/>
            <person name="Beltz S.B."/>
        </authorList>
    </citation>
    <scope>NUCLEOTIDE SEQUENCE [LARGE SCALE GENOMIC DNA]</scope>
    <source>
        <strain evidence="2">Cflorida</strain>
    </source>
</reference>
<keyword evidence="3" id="KW-1185">Reference proteome</keyword>
<dbReference type="EMBL" id="PEDP01000641">
    <property type="protein sequence ID" value="POS85332.1"/>
    <property type="molecule type" value="Genomic_DNA"/>
</dbReference>
<evidence type="ECO:0000313" key="3">
    <source>
        <dbReference type="Proteomes" id="UP000237438"/>
    </source>
</evidence>
<feature type="non-terminal residue" evidence="2">
    <location>
        <position position="118"/>
    </location>
</feature>
<comment type="caution">
    <text evidence="2">The sequence shown here is derived from an EMBL/GenBank/DDBJ whole genome shotgun (WGS) entry which is preliminary data.</text>
</comment>
<gene>
    <name evidence="2" type="ORF">EPUL_004486</name>
</gene>
<evidence type="ECO:0000256" key="1">
    <source>
        <dbReference type="SAM" id="MobiDB-lite"/>
    </source>
</evidence>
<dbReference type="Proteomes" id="UP000237438">
    <property type="component" value="Unassembled WGS sequence"/>
</dbReference>
<dbReference type="AlphaFoldDB" id="A0A2S4PTI3"/>
<protein>
    <submittedName>
        <fullName evidence="2">Uncharacterized protein</fullName>
    </submittedName>
</protein>
<organism evidence="2 3">
    <name type="scientific">Erysiphe pulchra</name>
    <dbReference type="NCBI Taxonomy" id="225359"/>
    <lineage>
        <taxon>Eukaryota</taxon>
        <taxon>Fungi</taxon>
        <taxon>Dikarya</taxon>
        <taxon>Ascomycota</taxon>
        <taxon>Pezizomycotina</taxon>
        <taxon>Leotiomycetes</taxon>
        <taxon>Erysiphales</taxon>
        <taxon>Erysiphaceae</taxon>
        <taxon>Erysiphe</taxon>
    </lineage>
</organism>
<evidence type="ECO:0000313" key="2">
    <source>
        <dbReference type="EMBL" id="POS85332.1"/>
    </source>
</evidence>
<feature type="region of interest" description="Disordered" evidence="1">
    <location>
        <begin position="1"/>
        <end position="37"/>
    </location>
</feature>
<feature type="compositionally biased region" description="Polar residues" evidence="1">
    <location>
        <begin position="24"/>
        <end position="37"/>
    </location>
</feature>
<proteinExistence type="predicted"/>
<sequence>MAPPARDKKRGVSETLDPKRRVQKNVNNSGRAQQLAATLTRSVAKSTVVAERIAVVQDTQVVASPPAQLPVPSMDLDDEMETEGLLDLVGPYLEEMETQFPGAGSGFLALITDGVSRA</sequence>
<accession>A0A2S4PTI3</accession>
<dbReference type="OrthoDB" id="3612651at2759"/>